<keyword evidence="1" id="KW-0812">Transmembrane</keyword>
<keyword evidence="3" id="KW-1185">Reference proteome</keyword>
<evidence type="ECO:0000313" key="3">
    <source>
        <dbReference type="Proteomes" id="UP001344632"/>
    </source>
</evidence>
<proteinExistence type="predicted"/>
<name>A0ABU6GW55_9BACL</name>
<accession>A0ABU6GW55</accession>
<dbReference type="Proteomes" id="UP001344632">
    <property type="component" value="Unassembled WGS sequence"/>
</dbReference>
<evidence type="ECO:0000313" key="2">
    <source>
        <dbReference type="EMBL" id="MEC0242606.1"/>
    </source>
</evidence>
<keyword evidence="1" id="KW-1133">Transmembrane helix</keyword>
<organism evidence="2 3">
    <name type="scientific">Paenibacillus dokdonensis</name>
    <dbReference type="NCBI Taxonomy" id="2567944"/>
    <lineage>
        <taxon>Bacteria</taxon>
        <taxon>Bacillati</taxon>
        <taxon>Bacillota</taxon>
        <taxon>Bacilli</taxon>
        <taxon>Bacillales</taxon>
        <taxon>Paenibacillaceae</taxon>
        <taxon>Paenibacillus</taxon>
    </lineage>
</organism>
<sequence>MLAISFALFAVFEWRQIKNKSSNNKKAFWWLFSILLVWNTAANVIPWWPTPNQLIIYLLGWM</sequence>
<protein>
    <submittedName>
        <fullName evidence="2">Uncharacterized protein</fullName>
    </submittedName>
</protein>
<evidence type="ECO:0000256" key="1">
    <source>
        <dbReference type="SAM" id="Phobius"/>
    </source>
</evidence>
<comment type="caution">
    <text evidence="2">The sequence shown here is derived from an EMBL/GenBank/DDBJ whole genome shotgun (WGS) entry which is preliminary data.</text>
</comment>
<reference evidence="2 3" key="1">
    <citation type="submission" date="2023-03" db="EMBL/GenBank/DDBJ databases">
        <title>Bacillus Genome Sequencing.</title>
        <authorList>
            <person name="Dunlap C."/>
        </authorList>
    </citation>
    <scope>NUCLEOTIDE SEQUENCE [LARGE SCALE GENOMIC DNA]</scope>
    <source>
        <strain evidence="2 3">BD-525</strain>
    </source>
</reference>
<gene>
    <name evidence="2" type="ORF">P4H66_22600</name>
</gene>
<feature type="transmembrane region" description="Helical" evidence="1">
    <location>
        <begin position="27"/>
        <end position="48"/>
    </location>
</feature>
<keyword evidence="1" id="KW-0472">Membrane</keyword>
<dbReference type="EMBL" id="JARLKZ010000016">
    <property type="protein sequence ID" value="MEC0242606.1"/>
    <property type="molecule type" value="Genomic_DNA"/>
</dbReference>
<dbReference type="RefSeq" id="WP_326090376.1">
    <property type="nucleotide sequence ID" value="NZ_JARLKZ010000016.1"/>
</dbReference>